<evidence type="ECO:0000313" key="3">
    <source>
        <dbReference type="Proteomes" id="UP000324800"/>
    </source>
</evidence>
<dbReference type="Proteomes" id="UP000324800">
    <property type="component" value="Unassembled WGS sequence"/>
</dbReference>
<dbReference type="InterPro" id="IPR019510">
    <property type="entry name" value="AKAP7-like_phosphoesterase"/>
</dbReference>
<organism evidence="2 3">
    <name type="scientific">Streblomastix strix</name>
    <dbReference type="NCBI Taxonomy" id="222440"/>
    <lineage>
        <taxon>Eukaryota</taxon>
        <taxon>Metamonada</taxon>
        <taxon>Preaxostyla</taxon>
        <taxon>Oxymonadida</taxon>
        <taxon>Streblomastigidae</taxon>
        <taxon>Streblomastix</taxon>
    </lineage>
</organism>
<sequence>MGDSQGLNVHLKGLDTMNEDQSESNVLYIDVDKEHESFQKIQLIGYALQSKNLDLNINTPQNKHPRRIPVDVRDIIAEFGTVDFGTWNICEVLLSRMNQQELLPELKGQRPHKGSGFYETLESINIGDLSEKKA</sequence>
<comment type="caution">
    <text evidence="2">The sequence shown here is derived from an EMBL/GenBank/DDBJ whole genome shotgun (WGS) entry which is preliminary data.</text>
</comment>
<name>A0A5J4W0A8_9EUKA</name>
<proteinExistence type="predicted"/>
<accession>A0A5J4W0A8</accession>
<feature type="domain" description="A-kinase anchor protein 7-like phosphoesterase" evidence="1">
    <location>
        <begin position="5"/>
        <end position="62"/>
    </location>
</feature>
<dbReference type="AlphaFoldDB" id="A0A5J4W0A8"/>
<protein>
    <recommendedName>
        <fullName evidence="1">A-kinase anchor protein 7-like phosphoesterase domain-containing protein</fullName>
    </recommendedName>
</protein>
<reference evidence="2 3" key="1">
    <citation type="submission" date="2019-03" db="EMBL/GenBank/DDBJ databases">
        <title>Single cell metagenomics reveals metabolic interactions within the superorganism composed of flagellate Streblomastix strix and complex community of Bacteroidetes bacteria on its surface.</title>
        <authorList>
            <person name="Treitli S.C."/>
            <person name="Kolisko M."/>
            <person name="Husnik F."/>
            <person name="Keeling P."/>
            <person name="Hampl V."/>
        </authorList>
    </citation>
    <scope>NUCLEOTIDE SEQUENCE [LARGE SCALE GENOMIC DNA]</scope>
    <source>
        <strain evidence="2">ST1C</strain>
    </source>
</reference>
<dbReference type="Gene3D" id="3.90.1140.10">
    <property type="entry name" value="Cyclic phosphodiesterase"/>
    <property type="match status" value="1"/>
</dbReference>
<evidence type="ECO:0000259" key="1">
    <source>
        <dbReference type="Pfam" id="PF10469"/>
    </source>
</evidence>
<dbReference type="EMBL" id="SNRW01004175">
    <property type="protein sequence ID" value="KAA6387949.1"/>
    <property type="molecule type" value="Genomic_DNA"/>
</dbReference>
<gene>
    <name evidence="2" type="ORF">EZS28_016524</name>
</gene>
<dbReference type="Pfam" id="PF10469">
    <property type="entry name" value="AKAP7_NLS"/>
    <property type="match status" value="1"/>
</dbReference>
<evidence type="ECO:0000313" key="2">
    <source>
        <dbReference type="EMBL" id="KAA6387949.1"/>
    </source>
</evidence>